<dbReference type="AlphaFoldDB" id="A0A644TQ21"/>
<comment type="caution">
    <text evidence="6">The sequence shown here is derived from an EMBL/GenBank/DDBJ whole genome shotgun (WGS) entry which is preliminary data.</text>
</comment>
<comment type="cofactor">
    <cofactor evidence="1">
        <name>pyridoxal 5'-phosphate</name>
        <dbReference type="ChEBI" id="CHEBI:597326"/>
    </cofactor>
</comment>
<dbReference type="SUPFAM" id="SSF53686">
    <property type="entry name" value="Tryptophan synthase beta subunit-like PLP-dependent enzymes"/>
    <property type="match status" value="1"/>
</dbReference>
<evidence type="ECO:0000256" key="3">
    <source>
        <dbReference type="ARBA" id="ARBA00022898"/>
    </source>
</evidence>
<evidence type="ECO:0000259" key="5">
    <source>
        <dbReference type="Pfam" id="PF14821"/>
    </source>
</evidence>
<name>A0A644TQ21_9ZZZZ</name>
<dbReference type="Gene3D" id="3.40.50.1100">
    <property type="match status" value="2"/>
</dbReference>
<evidence type="ECO:0000259" key="4">
    <source>
        <dbReference type="Pfam" id="PF00291"/>
    </source>
</evidence>
<dbReference type="GO" id="GO:0004795">
    <property type="term" value="F:threonine synthase activity"/>
    <property type="evidence" value="ECO:0007669"/>
    <property type="project" value="UniProtKB-EC"/>
</dbReference>
<keyword evidence="3" id="KW-0663">Pyridoxal phosphate</keyword>
<dbReference type="GO" id="GO:0005737">
    <property type="term" value="C:cytoplasm"/>
    <property type="evidence" value="ECO:0007669"/>
    <property type="project" value="TreeGrafter"/>
</dbReference>
<protein>
    <submittedName>
        <fullName evidence="6">Threonine synthase</fullName>
        <ecNumber evidence="6">4.2.3.1</ecNumber>
    </submittedName>
</protein>
<accession>A0A644TQ21</accession>
<dbReference type="InterPro" id="IPR029144">
    <property type="entry name" value="Thr_synth_N"/>
</dbReference>
<dbReference type="PANTHER" id="PTHR43515:SF1">
    <property type="entry name" value="THREONINE SYNTHASE-LIKE 1"/>
    <property type="match status" value="1"/>
</dbReference>
<reference evidence="6" key="1">
    <citation type="submission" date="2019-08" db="EMBL/GenBank/DDBJ databases">
        <authorList>
            <person name="Kucharzyk K."/>
            <person name="Murdoch R.W."/>
            <person name="Higgins S."/>
            <person name="Loffler F."/>
        </authorList>
    </citation>
    <scope>NUCLEOTIDE SEQUENCE</scope>
</reference>
<dbReference type="Pfam" id="PF14821">
    <property type="entry name" value="Thr_synth_N"/>
    <property type="match status" value="1"/>
</dbReference>
<dbReference type="Pfam" id="PF00291">
    <property type="entry name" value="PALP"/>
    <property type="match status" value="1"/>
</dbReference>
<dbReference type="EMBL" id="VSSQ01000038">
    <property type="protein sequence ID" value="MPL67751.1"/>
    <property type="molecule type" value="Genomic_DNA"/>
</dbReference>
<dbReference type="InterPro" id="IPR036052">
    <property type="entry name" value="TrpB-like_PALP_sf"/>
</dbReference>
<dbReference type="NCBIfam" id="TIGR00260">
    <property type="entry name" value="thrC"/>
    <property type="match status" value="1"/>
</dbReference>
<evidence type="ECO:0000256" key="2">
    <source>
        <dbReference type="ARBA" id="ARBA00005517"/>
    </source>
</evidence>
<dbReference type="InterPro" id="IPR004450">
    <property type="entry name" value="Thr_synthase-like"/>
</dbReference>
<gene>
    <name evidence="6" type="primary">thrC_5</name>
    <name evidence="6" type="ORF">SDC9_13449</name>
</gene>
<dbReference type="InterPro" id="IPR001926">
    <property type="entry name" value="TrpB-like_PALP"/>
</dbReference>
<organism evidence="6">
    <name type="scientific">bioreactor metagenome</name>
    <dbReference type="NCBI Taxonomy" id="1076179"/>
    <lineage>
        <taxon>unclassified sequences</taxon>
        <taxon>metagenomes</taxon>
        <taxon>ecological metagenomes</taxon>
    </lineage>
</organism>
<evidence type="ECO:0000313" key="6">
    <source>
        <dbReference type="EMBL" id="MPL67751.1"/>
    </source>
</evidence>
<evidence type="ECO:0000256" key="1">
    <source>
        <dbReference type="ARBA" id="ARBA00001933"/>
    </source>
</evidence>
<feature type="domain" description="Threonine synthase N-terminal" evidence="5">
    <location>
        <begin position="5"/>
        <end position="83"/>
    </location>
</feature>
<proteinExistence type="inferred from homology"/>
<sequence length="521" mass="54693">MAPITYLSTRKSAAGTGGVGIEEAIAQGMPSDGGLFVPDKLPSLPARVFHPGKLGYAELAYLVLEPFFPDWGPKLRSILETAYGSLFDHPEIAPLRSLGTEGPGLYLLELFHGPTCAFKDMALSLLGGFLRESLDRLGWKEPVLVLTATSGDTGSAALAGLSGVEGVHTAVFYPSEGTSEIQRLQMICTSSERRYVAGLEGDFDDAQRAVKRAFTRASAGEGPLAGLRLSSANSINIGRLLPQIVYYVAGWRQLRAEGRLGPGDLMHVAVPTGNFGDILAAKYAKEMGLPIAGLVCASNANKVLADFFATGVYDRRRELVKTESPSMDILVSSNLERLLYMAAGGDGNRVASLMRQLAEDGGFEISEAEQHYMKDFAAGWCSDAAARSMIAEVWRSDSVLIDPHTATGLEVATRLAQSLLPAAPLLVAATASPFKFPRACLDALAAGADDGPDAAQAAQTGDSSSGDLALAETLAGVTGQALPKAIAGLKGRPVIHRAMLDPGEVEAALAGYVARSLGGKS</sequence>
<dbReference type="PANTHER" id="PTHR43515">
    <property type="entry name" value="THREONINE SYNTHASE-LIKE 1"/>
    <property type="match status" value="1"/>
</dbReference>
<keyword evidence="6" id="KW-0456">Lyase</keyword>
<dbReference type="InterPro" id="IPR037158">
    <property type="entry name" value="Thr_synth_N_sf"/>
</dbReference>
<dbReference type="EC" id="4.2.3.1" evidence="6"/>
<feature type="domain" description="Tryptophan synthase beta chain-like PALP" evidence="4">
    <location>
        <begin position="102"/>
        <end position="419"/>
    </location>
</feature>
<dbReference type="Gene3D" id="3.90.1380.10">
    <property type="entry name" value="Threonine synthase, N-terminal domain"/>
    <property type="match status" value="1"/>
</dbReference>
<comment type="similarity">
    <text evidence="2">Belongs to the threonine synthase family.</text>
</comment>